<feature type="domain" description="ATP synthase F1 complex delta/epsilon subunit N-terminal" evidence="10">
    <location>
        <begin position="4"/>
        <end position="85"/>
    </location>
</feature>
<evidence type="ECO:0000256" key="2">
    <source>
        <dbReference type="ARBA" id="ARBA00005712"/>
    </source>
</evidence>
<dbReference type="InterPro" id="IPR020546">
    <property type="entry name" value="ATP_synth_F1_dsu/esu_N"/>
</dbReference>
<gene>
    <name evidence="8" type="primary">atpC</name>
    <name evidence="11" type="ORF">FB559_4286</name>
</gene>
<sequence>MAKLHVELVSPEREIWAGEADMVVAKTIDGELGILPGHAPVLGVMVDGSVVRIKPADGGDVVAAMVSGGFFSVASNEVSVLAEYAELGGEIDVRAAREEYERVSASEGDEAAAAQRRARARLRAAGEEV</sequence>
<keyword evidence="5 8" id="KW-0472">Membrane</keyword>
<name>A0A543CNH1_9ACTN</name>
<evidence type="ECO:0000256" key="8">
    <source>
        <dbReference type="HAMAP-Rule" id="MF_00530"/>
    </source>
</evidence>
<keyword evidence="8" id="KW-1003">Cell membrane</keyword>
<evidence type="ECO:0000313" key="11">
    <source>
        <dbReference type="EMBL" id="TQL98658.1"/>
    </source>
</evidence>
<accession>A0A543CNH1</accession>
<evidence type="ECO:0000256" key="3">
    <source>
        <dbReference type="ARBA" id="ARBA00022448"/>
    </source>
</evidence>
<evidence type="ECO:0000256" key="1">
    <source>
        <dbReference type="ARBA" id="ARBA00004202"/>
    </source>
</evidence>
<keyword evidence="12" id="KW-1185">Reference proteome</keyword>
<dbReference type="GO" id="GO:0005524">
    <property type="term" value="F:ATP binding"/>
    <property type="evidence" value="ECO:0007669"/>
    <property type="project" value="UniProtKB-UniRule"/>
</dbReference>
<comment type="caution">
    <text evidence="11">The sequence shown here is derived from an EMBL/GenBank/DDBJ whole genome shotgun (WGS) entry which is preliminary data.</text>
</comment>
<dbReference type="NCBIfam" id="NF009977">
    <property type="entry name" value="PRK13442.1"/>
    <property type="match status" value="1"/>
</dbReference>
<organism evidence="11 12">
    <name type="scientific">Actinoallomurus bryophytorum</name>
    <dbReference type="NCBI Taxonomy" id="1490222"/>
    <lineage>
        <taxon>Bacteria</taxon>
        <taxon>Bacillati</taxon>
        <taxon>Actinomycetota</taxon>
        <taxon>Actinomycetes</taxon>
        <taxon>Streptosporangiales</taxon>
        <taxon>Thermomonosporaceae</taxon>
        <taxon>Actinoallomurus</taxon>
    </lineage>
</organism>
<comment type="similarity">
    <text evidence="2 8 9">Belongs to the ATPase epsilon chain family.</text>
</comment>
<dbReference type="PANTHER" id="PTHR13822">
    <property type="entry name" value="ATP SYNTHASE DELTA/EPSILON CHAIN"/>
    <property type="match status" value="1"/>
</dbReference>
<dbReference type="InterPro" id="IPR001469">
    <property type="entry name" value="ATP_synth_F1_dsu/esu"/>
</dbReference>
<dbReference type="Gene3D" id="2.60.15.10">
    <property type="entry name" value="F0F1 ATP synthase delta/epsilon subunit, N-terminal"/>
    <property type="match status" value="1"/>
</dbReference>
<evidence type="ECO:0000256" key="5">
    <source>
        <dbReference type="ARBA" id="ARBA00023136"/>
    </source>
</evidence>
<evidence type="ECO:0000256" key="6">
    <source>
        <dbReference type="ARBA" id="ARBA00023196"/>
    </source>
</evidence>
<keyword evidence="7 8" id="KW-0066">ATP synthesis</keyword>
<dbReference type="SUPFAM" id="SSF51344">
    <property type="entry name" value="Epsilon subunit of F1F0-ATP synthase N-terminal domain"/>
    <property type="match status" value="1"/>
</dbReference>
<dbReference type="RefSeq" id="WP_141957230.1">
    <property type="nucleotide sequence ID" value="NZ_VFOZ01000001.1"/>
</dbReference>
<dbReference type="AlphaFoldDB" id="A0A543CNH1"/>
<comment type="subcellular location">
    <subcellularLocation>
        <location evidence="1 8">Cell membrane</location>
        <topology evidence="1 8">Peripheral membrane protein</topology>
    </subcellularLocation>
</comment>
<reference evidence="11 12" key="1">
    <citation type="submission" date="2019-06" db="EMBL/GenBank/DDBJ databases">
        <title>Sequencing the genomes of 1000 actinobacteria strains.</title>
        <authorList>
            <person name="Klenk H.-P."/>
        </authorList>
    </citation>
    <scope>NUCLEOTIDE SEQUENCE [LARGE SCALE GENOMIC DNA]</scope>
    <source>
        <strain evidence="11 12">DSM 102200</strain>
    </source>
</reference>
<dbReference type="PANTHER" id="PTHR13822:SF10">
    <property type="entry name" value="ATP SYNTHASE EPSILON CHAIN, CHLOROPLASTIC"/>
    <property type="match status" value="1"/>
</dbReference>
<evidence type="ECO:0000256" key="4">
    <source>
        <dbReference type="ARBA" id="ARBA00023065"/>
    </source>
</evidence>
<keyword evidence="3 8" id="KW-0813">Transport</keyword>
<dbReference type="CDD" id="cd12152">
    <property type="entry name" value="F1-ATPase_delta"/>
    <property type="match status" value="1"/>
</dbReference>
<dbReference type="Pfam" id="PF02823">
    <property type="entry name" value="ATP-synt_DE_N"/>
    <property type="match status" value="1"/>
</dbReference>
<dbReference type="EMBL" id="VFOZ01000001">
    <property type="protein sequence ID" value="TQL98658.1"/>
    <property type="molecule type" value="Genomic_DNA"/>
</dbReference>
<dbReference type="GO" id="GO:0045259">
    <property type="term" value="C:proton-transporting ATP synthase complex"/>
    <property type="evidence" value="ECO:0007669"/>
    <property type="project" value="UniProtKB-KW"/>
</dbReference>
<keyword evidence="6 8" id="KW-0139">CF(1)</keyword>
<keyword evidence="8" id="KW-0375">Hydrogen ion transport</keyword>
<comment type="function">
    <text evidence="8">Produces ATP from ADP in the presence of a proton gradient across the membrane.</text>
</comment>
<protein>
    <recommendedName>
        <fullName evidence="8">ATP synthase epsilon chain</fullName>
    </recommendedName>
    <alternativeName>
        <fullName evidence="8">ATP synthase F1 sector epsilon subunit</fullName>
    </alternativeName>
    <alternativeName>
        <fullName evidence="8">F-ATPase epsilon subunit</fullName>
    </alternativeName>
</protein>
<keyword evidence="4 8" id="KW-0406">Ion transport</keyword>
<evidence type="ECO:0000313" key="12">
    <source>
        <dbReference type="Proteomes" id="UP000316096"/>
    </source>
</evidence>
<evidence type="ECO:0000256" key="7">
    <source>
        <dbReference type="ARBA" id="ARBA00023310"/>
    </source>
</evidence>
<dbReference type="Proteomes" id="UP000316096">
    <property type="component" value="Unassembled WGS sequence"/>
</dbReference>
<dbReference type="NCBIfam" id="TIGR01216">
    <property type="entry name" value="ATP_synt_epsi"/>
    <property type="match status" value="1"/>
</dbReference>
<evidence type="ECO:0000256" key="9">
    <source>
        <dbReference type="RuleBase" id="RU003656"/>
    </source>
</evidence>
<dbReference type="HAMAP" id="MF_00530">
    <property type="entry name" value="ATP_synth_epsil_bac"/>
    <property type="match status" value="1"/>
</dbReference>
<comment type="subunit">
    <text evidence="8 9">F-type ATPases have 2 components, CF(1) - the catalytic core - and CF(0) - the membrane proton channel. CF(1) has five subunits: alpha(3), beta(3), gamma(1), delta(1), epsilon(1). CF(0) has three main subunits: a, b and c.</text>
</comment>
<dbReference type="GO" id="GO:0005886">
    <property type="term" value="C:plasma membrane"/>
    <property type="evidence" value="ECO:0007669"/>
    <property type="project" value="UniProtKB-SubCell"/>
</dbReference>
<dbReference type="GO" id="GO:0046933">
    <property type="term" value="F:proton-transporting ATP synthase activity, rotational mechanism"/>
    <property type="evidence" value="ECO:0007669"/>
    <property type="project" value="UniProtKB-UniRule"/>
</dbReference>
<proteinExistence type="inferred from homology"/>
<evidence type="ECO:0000259" key="10">
    <source>
        <dbReference type="Pfam" id="PF02823"/>
    </source>
</evidence>
<dbReference type="InterPro" id="IPR036771">
    <property type="entry name" value="ATPsynth_dsu/esu_N"/>
</dbReference>
<dbReference type="OrthoDB" id="9791445at2"/>